<gene>
    <name evidence="1" type="ORF">LCGC14_1494250</name>
</gene>
<proteinExistence type="predicted"/>
<organism evidence="1">
    <name type="scientific">marine sediment metagenome</name>
    <dbReference type="NCBI Taxonomy" id="412755"/>
    <lineage>
        <taxon>unclassified sequences</taxon>
        <taxon>metagenomes</taxon>
        <taxon>ecological metagenomes</taxon>
    </lineage>
</organism>
<dbReference type="EMBL" id="LAZR01010772">
    <property type="protein sequence ID" value="KKM65153.1"/>
    <property type="molecule type" value="Genomic_DNA"/>
</dbReference>
<sequence length="66" mass="7950">MATTYGFNGDMGHNIMIDKKYREIVNETLRSREYYIDTVMFYRPDGNSKNYAWLRLLGLMETWDMI</sequence>
<name>A0A0F9J6G3_9ZZZZ</name>
<evidence type="ECO:0000313" key="1">
    <source>
        <dbReference type="EMBL" id="KKM65153.1"/>
    </source>
</evidence>
<dbReference type="AlphaFoldDB" id="A0A0F9J6G3"/>
<reference evidence="1" key="1">
    <citation type="journal article" date="2015" name="Nature">
        <title>Complex archaea that bridge the gap between prokaryotes and eukaryotes.</title>
        <authorList>
            <person name="Spang A."/>
            <person name="Saw J.H."/>
            <person name="Jorgensen S.L."/>
            <person name="Zaremba-Niedzwiedzka K."/>
            <person name="Martijn J."/>
            <person name="Lind A.E."/>
            <person name="van Eijk R."/>
            <person name="Schleper C."/>
            <person name="Guy L."/>
            <person name="Ettema T.J."/>
        </authorList>
    </citation>
    <scope>NUCLEOTIDE SEQUENCE</scope>
</reference>
<comment type="caution">
    <text evidence="1">The sequence shown here is derived from an EMBL/GenBank/DDBJ whole genome shotgun (WGS) entry which is preliminary data.</text>
</comment>
<accession>A0A0F9J6G3</accession>
<protein>
    <submittedName>
        <fullName evidence="1">Uncharacterized protein</fullName>
    </submittedName>
</protein>